<sequence>MLPADEDQSNEHAVTKRQRIKDGAWVRVVAGIQVVDGNRNLAIFRVRPVDDHNEIVFHRLDVVATHLAQTRKKTGAKGAGVGIAAGGGFGGAGNTGMADMGNAVTDSLALNPIQRAAYDYVQARHAPDGPGVSVEDILRDVSGFSNVQSVKEVMEHLASDGHVFTTVDENHYSFCHV</sequence>
<keyword evidence="7" id="KW-1185">Reference proteome</keyword>
<dbReference type="OrthoDB" id="25571at2759"/>
<accession>R7QH21</accession>
<evidence type="ECO:0000256" key="2">
    <source>
        <dbReference type="ARBA" id="ARBA00007815"/>
    </source>
</evidence>
<dbReference type="PANTHER" id="PTHR13989:SF16">
    <property type="entry name" value="REPLICATION PROTEIN A2"/>
    <property type="match status" value="1"/>
</dbReference>
<dbReference type="InterPro" id="IPR012340">
    <property type="entry name" value="NA-bd_OB-fold"/>
</dbReference>
<dbReference type="RefSeq" id="XP_005716539.1">
    <property type="nucleotide sequence ID" value="XM_005716482.1"/>
</dbReference>
<dbReference type="Pfam" id="PF08784">
    <property type="entry name" value="RPA_C"/>
    <property type="match status" value="1"/>
</dbReference>
<comment type="similarity">
    <text evidence="2">Belongs to the replication factor A protein 2 family.</text>
</comment>
<dbReference type="GO" id="GO:0000781">
    <property type="term" value="C:chromosome, telomeric region"/>
    <property type="evidence" value="ECO:0007669"/>
    <property type="project" value="TreeGrafter"/>
</dbReference>
<dbReference type="AlphaFoldDB" id="R7QH21"/>
<feature type="domain" description="Replication protein A C-terminal" evidence="5">
    <location>
        <begin position="66"/>
        <end position="170"/>
    </location>
</feature>
<dbReference type="Gramene" id="CDF36720">
    <property type="protein sequence ID" value="CDF36720"/>
    <property type="gene ID" value="CHC_T00005167001"/>
</dbReference>
<evidence type="ECO:0000256" key="1">
    <source>
        <dbReference type="ARBA" id="ARBA00004123"/>
    </source>
</evidence>
<dbReference type="InterPro" id="IPR014892">
    <property type="entry name" value="RPA_C"/>
</dbReference>
<evidence type="ECO:0000313" key="7">
    <source>
        <dbReference type="Proteomes" id="UP000012073"/>
    </source>
</evidence>
<comment type="subcellular location">
    <subcellularLocation>
        <location evidence="1">Nucleus</location>
    </subcellularLocation>
</comment>
<dbReference type="GO" id="GO:0006289">
    <property type="term" value="P:nucleotide-excision repair"/>
    <property type="evidence" value="ECO:0007669"/>
    <property type="project" value="TreeGrafter"/>
</dbReference>
<dbReference type="GeneID" id="17324259"/>
<dbReference type="GO" id="GO:0035861">
    <property type="term" value="C:site of double-strand break"/>
    <property type="evidence" value="ECO:0007669"/>
    <property type="project" value="TreeGrafter"/>
</dbReference>
<evidence type="ECO:0000259" key="5">
    <source>
        <dbReference type="Pfam" id="PF08784"/>
    </source>
</evidence>
<dbReference type="GO" id="GO:0006260">
    <property type="term" value="P:DNA replication"/>
    <property type="evidence" value="ECO:0007669"/>
    <property type="project" value="TreeGrafter"/>
</dbReference>
<dbReference type="EMBL" id="HG001799">
    <property type="protein sequence ID" value="CDF36720.1"/>
    <property type="molecule type" value="Genomic_DNA"/>
</dbReference>
<keyword evidence="3" id="KW-0238">DNA-binding</keyword>
<dbReference type="KEGG" id="ccp:CHC_T00005167001"/>
<evidence type="ECO:0000256" key="4">
    <source>
        <dbReference type="ARBA" id="ARBA00023242"/>
    </source>
</evidence>
<dbReference type="PANTHER" id="PTHR13989">
    <property type="entry name" value="REPLICATION PROTEIN A-RELATED"/>
    <property type="match status" value="1"/>
</dbReference>
<dbReference type="Gene3D" id="2.40.50.140">
    <property type="entry name" value="Nucleic acid-binding proteins"/>
    <property type="match status" value="1"/>
</dbReference>
<evidence type="ECO:0000256" key="3">
    <source>
        <dbReference type="ARBA" id="ARBA00023125"/>
    </source>
</evidence>
<organism evidence="6 7">
    <name type="scientific">Chondrus crispus</name>
    <name type="common">Carrageen Irish moss</name>
    <name type="synonym">Polymorpha crispa</name>
    <dbReference type="NCBI Taxonomy" id="2769"/>
    <lineage>
        <taxon>Eukaryota</taxon>
        <taxon>Rhodophyta</taxon>
        <taxon>Florideophyceae</taxon>
        <taxon>Rhodymeniophycidae</taxon>
        <taxon>Gigartinales</taxon>
        <taxon>Gigartinaceae</taxon>
        <taxon>Chondrus</taxon>
    </lineage>
</organism>
<dbReference type="InterPro" id="IPR040260">
    <property type="entry name" value="RFA2-like"/>
</dbReference>
<dbReference type="SUPFAM" id="SSF46785">
    <property type="entry name" value="Winged helix' DNA-binding domain"/>
    <property type="match status" value="1"/>
</dbReference>
<keyword evidence="4" id="KW-0539">Nucleus</keyword>
<gene>
    <name evidence="6" type="ORF">CHC_T00005167001</name>
</gene>
<dbReference type="STRING" id="2769.R7QH21"/>
<proteinExistence type="inferred from homology"/>
<dbReference type="PhylomeDB" id="R7QH21"/>
<dbReference type="GO" id="GO:0003697">
    <property type="term" value="F:single-stranded DNA binding"/>
    <property type="evidence" value="ECO:0007669"/>
    <property type="project" value="TreeGrafter"/>
</dbReference>
<name>R7QH21_CHOCR</name>
<dbReference type="GO" id="GO:0005662">
    <property type="term" value="C:DNA replication factor A complex"/>
    <property type="evidence" value="ECO:0007669"/>
    <property type="project" value="TreeGrafter"/>
</dbReference>
<dbReference type="InterPro" id="IPR036390">
    <property type="entry name" value="WH_DNA-bd_sf"/>
</dbReference>
<dbReference type="Proteomes" id="UP000012073">
    <property type="component" value="Unassembled WGS sequence"/>
</dbReference>
<reference evidence="7" key="1">
    <citation type="journal article" date="2013" name="Proc. Natl. Acad. Sci. U.S.A.">
        <title>Genome structure and metabolic features in the red seaweed Chondrus crispus shed light on evolution of the Archaeplastida.</title>
        <authorList>
            <person name="Collen J."/>
            <person name="Porcel B."/>
            <person name="Carre W."/>
            <person name="Ball S.G."/>
            <person name="Chaparro C."/>
            <person name="Tonon T."/>
            <person name="Barbeyron T."/>
            <person name="Michel G."/>
            <person name="Noel B."/>
            <person name="Valentin K."/>
            <person name="Elias M."/>
            <person name="Artiguenave F."/>
            <person name="Arun A."/>
            <person name="Aury J.M."/>
            <person name="Barbosa-Neto J.F."/>
            <person name="Bothwell J.H."/>
            <person name="Bouget F.Y."/>
            <person name="Brillet L."/>
            <person name="Cabello-Hurtado F."/>
            <person name="Capella-Gutierrez S."/>
            <person name="Charrier B."/>
            <person name="Cladiere L."/>
            <person name="Cock J.M."/>
            <person name="Coelho S.M."/>
            <person name="Colleoni C."/>
            <person name="Czjzek M."/>
            <person name="Da Silva C."/>
            <person name="Delage L."/>
            <person name="Denoeud F."/>
            <person name="Deschamps P."/>
            <person name="Dittami S.M."/>
            <person name="Gabaldon T."/>
            <person name="Gachon C.M."/>
            <person name="Groisillier A."/>
            <person name="Herve C."/>
            <person name="Jabbari K."/>
            <person name="Katinka M."/>
            <person name="Kloareg B."/>
            <person name="Kowalczyk N."/>
            <person name="Labadie K."/>
            <person name="Leblanc C."/>
            <person name="Lopez P.J."/>
            <person name="McLachlan D.H."/>
            <person name="Meslet-Cladiere L."/>
            <person name="Moustafa A."/>
            <person name="Nehr Z."/>
            <person name="Nyvall Collen P."/>
            <person name="Panaud O."/>
            <person name="Partensky F."/>
            <person name="Poulain J."/>
            <person name="Rensing S.A."/>
            <person name="Rousvoal S."/>
            <person name="Samson G."/>
            <person name="Symeonidi A."/>
            <person name="Weissenbach J."/>
            <person name="Zambounis A."/>
            <person name="Wincker P."/>
            <person name="Boyen C."/>
        </authorList>
    </citation>
    <scope>NUCLEOTIDE SEQUENCE [LARGE SCALE GENOMIC DNA]</scope>
    <source>
        <strain evidence="7">cv. Stackhouse</strain>
    </source>
</reference>
<dbReference type="InterPro" id="IPR036388">
    <property type="entry name" value="WH-like_DNA-bd_sf"/>
</dbReference>
<dbReference type="SUPFAM" id="SSF50249">
    <property type="entry name" value="Nucleic acid-binding proteins"/>
    <property type="match status" value="1"/>
</dbReference>
<evidence type="ECO:0000313" key="6">
    <source>
        <dbReference type="EMBL" id="CDF36720.1"/>
    </source>
</evidence>
<dbReference type="Gene3D" id="1.10.10.10">
    <property type="entry name" value="Winged helix-like DNA-binding domain superfamily/Winged helix DNA-binding domain"/>
    <property type="match status" value="1"/>
</dbReference>
<protein>
    <recommendedName>
        <fullName evidence="5">Replication protein A C-terminal domain-containing protein</fullName>
    </recommendedName>
</protein>
<dbReference type="GO" id="GO:0000724">
    <property type="term" value="P:double-strand break repair via homologous recombination"/>
    <property type="evidence" value="ECO:0007669"/>
    <property type="project" value="TreeGrafter"/>
</dbReference>